<dbReference type="EMBL" id="BMVX01000001">
    <property type="protein sequence ID" value="GGZ47187.1"/>
    <property type="molecule type" value="Genomic_DNA"/>
</dbReference>
<organism evidence="3 4">
    <name type="scientific">Streptomyces subrutilus</name>
    <dbReference type="NCBI Taxonomy" id="36818"/>
    <lineage>
        <taxon>Bacteria</taxon>
        <taxon>Bacillati</taxon>
        <taxon>Actinomycetota</taxon>
        <taxon>Actinomycetes</taxon>
        <taxon>Kitasatosporales</taxon>
        <taxon>Streptomycetaceae</taxon>
        <taxon>Streptomyces</taxon>
    </lineage>
</organism>
<keyword evidence="1" id="KW-1133">Transmembrane helix</keyword>
<accession>A0A5P2UG19</accession>
<reference evidence="2" key="3">
    <citation type="submission" date="2020-09" db="EMBL/GenBank/DDBJ databases">
        <authorList>
            <person name="Sun Q."/>
            <person name="Ohkuma M."/>
        </authorList>
    </citation>
    <scope>NUCLEOTIDE SEQUENCE</scope>
    <source>
        <strain evidence="2">JCM 4834</strain>
    </source>
</reference>
<evidence type="ECO:0000313" key="4">
    <source>
        <dbReference type="Proteomes" id="UP000326831"/>
    </source>
</evidence>
<keyword evidence="4" id="KW-1185">Reference proteome</keyword>
<feature type="transmembrane region" description="Helical" evidence="1">
    <location>
        <begin position="132"/>
        <end position="152"/>
    </location>
</feature>
<dbReference type="KEGG" id="ssub:CP968_03080"/>
<reference evidence="2" key="1">
    <citation type="journal article" date="2014" name="Int. J. Syst. Evol. Microbiol.">
        <title>Complete genome sequence of Corynebacterium casei LMG S-19264T (=DSM 44701T), isolated from a smear-ripened cheese.</title>
        <authorList>
            <consortium name="US DOE Joint Genome Institute (JGI-PGF)"/>
            <person name="Walter F."/>
            <person name="Albersmeier A."/>
            <person name="Kalinowski J."/>
            <person name="Ruckert C."/>
        </authorList>
    </citation>
    <scope>NUCLEOTIDE SEQUENCE</scope>
    <source>
        <strain evidence="2">JCM 4834</strain>
    </source>
</reference>
<evidence type="ECO:0000313" key="2">
    <source>
        <dbReference type="EMBL" id="GGZ47187.1"/>
    </source>
</evidence>
<evidence type="ECO:0000256" key="1">
    <source>
        <dbReference type="SAM" id="Phobius"/>
    </source>
</evidence>
<dbReference type="RefSeq" id="WP_150516501.1">
    <property type="nucleotide sequence ID" value="NZ_BMVX01000001.1"/>
</dbReference>
<dbReference type="InterPro" id="IPR046737">
    <property type="entry name" value="DUF6629"/>
</dbReference>
<feature type="transmembrane region" description="Helical" evidence="1">
    <location>
        <begin position="64"/>
        <end position="86"/>
    </location>
</feature>
<feature type="transmembrane region" description="Helical" evidence="1">
    <location>
        <begin position="34"/>
        <end position="52"/>
    </location>
</feature>
<keyword evidence="1" id="KW-0472">Membrane</keyword>
<dbReference type="OrthoDB" id="4381840at2"/>
<feature type="transmembrane region" description="Helical" evidence="1">
    <location>
        <begin position="93"/>
        <end position="112"/>
    </location>
</feature>
<dbReference type="Pfam" id="PF20334">
    <property type="entry name" value="DUF6629"/>
    <property type="match status" value="1"/>
</dbReference>
<feature type="transmembrane region" description="Helical" evidence="1">
    <location>
        <begin position="159"/>
        <end position="177"/>
    </location>
</feature>
<dbReference type="Proteomes" id="UP000634660">
    <property type="component" value="Unassembled WGS sequence"/>
</dbReference>
<protein>
    <submittedName>
        <fullName evidence="3">Uncharacterized protein</fullName>
    </submittedName>
</protein>
<sequence length="211" mass="21714">MCWSATADLTAGTVVTAVGIVCVARARRARDLPVAALPLLLGIHQLVEAAVWRSGGGCSPAATAWAVIALPLLPVWVPLAVAFAAAPDVPRRLWAPAAAGLAAGAFLAYGLATRSVTAEIRGHTVGYGVDVPYAPLVVGCYLFATLGSLLLSGDRGLRVLGAVMAAGAVVCTAVWRLEFASTWCAFAAVASLLVLGWVRRREPGTPVTRST</sequence>
<evidence type="ECO:0000313" key="3">
    <source>
        <dbReference type="EMBL" id="QEU77405.1"/>
    </source>
</evidence>
<reference evidence="3 4" key="2">
    <citation type="submission" date="2017-09" db="EMBL/GenBank/DDBJ databases">
        <authorList>
            <person name="Lee N."/>
            <person name="Cho B.-K."/>
        </authorList>
    </citation>
    <scope>NUCLEOTIDE SEQUENCE [LARGE SCALE GENOMIC DNA]</scope>
    <source>
        <strain evidence="3 4">ATCC 27467</strain>
    </source>
</reference>
<name>A0A5P2UG19_9ACTN</name>
<feature type="transmembrane region" description="Helical" evidence="1">
    <location>
        <begin position="183"/>
        <end position="199"/>
    </location>
</feature>
<dbReference type="EMBL" id="CP023701">
    <property type="protein sequence ID" value="QEU77405.1"/>
    <property type="molecule type" value="Genomic_DNA"/>
</dbReference>
<keyword evidence="1" id="KW-0812">Transmembrane</keyword>
<proteinExistence type="predicted"/>
<dbReference type="Proteomes" id="UP000326831">
    <property type="component" value="Chromosome"/>
</dbReference>
<dbReference type="AlphaFoldDB" id="A0A5P2UG19"/>
<gene>
    <name evidence="3" type="ORF">CP968_03080</name>
    <name evidence="2" type="ORF">GCM10010371_03060</name>
</gene>